<organism evidence="5 6">
    <name type="scientific">Pseudomonas chaetocerotis</name>
    <dbReference type="NCBI Taxonomy" id="2758695"/>
    <lineage>
        <taxon>Bacteria</taxon>
        <taxon>Pseudomonadati</taxon>
        <taxon>Pseudomonadota</taxon>
        <taxon>Gammaproteobacteria</taxon>
        <taxon>Pseudomonadales</taxon>
        <taxon>Pseudomonadaceae</taxon>
        <taxon>Pseudomonas</taxon>
    </lineage>
</organism>
<comment type="similarity">
    <text evidence="1">Belongs to the bacterial solute-binding protein 3 family.</text>
</comment>
<evidence type="ECO:0000313" key="6">
    <source>
        <dbReference type="Proteomes" id="UP000596932"/>
    </source>
</evidence>
<protein>
    <submittedName>
        <fullName evidence="5">Transporter substrate-binding domain-containing protein</fullName>
    </submittedName>
</protein>
<dbReference type="AlphaFoldDB" id="A0A931GFK3"/>
<proteinExistence type="inferred from homology"/>
<evidence type="ECO:0000256" key="3">
    <source>
        <dbReference type="SAM" id="SignalP"/>
    </source>
</evidence>
<dbReference type="PANTHER" id="PTHR35936">
    <property type="entry name" value="MEMBRANE-BOUND LYTIC MUREIN TRANSGLYCOSYLASE F"/>
    <property type="match status" value="1"/>
</dbReference>
<feature type="domain" description="Solute-binding protein family 3/N-terminal" evidence="4">
    <location>
        <begin position="26"/>
        <end position="238"/>
    </location>
</feature>
<name>A0A931GFK3_9PSED</name>
<keyword evidence="2 3" id="KW-0732">Signal</keyword>
<evidence type="ECO:0000313" key="5">
    <source>
        <dbReference type="EMBL" id="MBG0836503.1"/>
    </source>
</evidence>
<gene>
    <name evidence="5" type="ORF">H3221_15430</name>
</gene>
<accession>A0A931GFK3</accession>
<dbReference type="EMBL" id="JACFYX010000014">
    <property type="protein sequence ID" value="MBG0836503.1"/>
    <property type="molecule type" value="Genomic_DNA"/>
</dbReference>
<dbReference type="InterPro" id="IPR001638">
    <property type="entry name" value="Solute-binding_3/MltF_N"/>
</dbReference>
<dbReference type="PANTHER" id="PTHR35936:SF25">
    <property type="entry name" value="ABC TRANSPORTER SUBSTRATE-BINDING PROTEIN"/>
    <property type="match status" value="1"/>
</dbReference>
<feature type="signal peptide" evidence="3">
    <location>
        <begin position="1"/>
        <end position="17"/>
    </location>
</feature>
<dbReference type="Proteomes" id="UP000596932">
    <property type="component" value="Unassembled WGS sequence"/>
</dbReference>
<dbReference type="SUPFAM" id="SSF53850">
    <property type="entry name" value="Periplasmic binding protein-like II"/>
    <property type="match status" value="1"/>
</dbReference>
<dbReference type="RefSeq" id="WP_196475732.1">
    <property type="nucleotide sequence ID" value="NZ_JACFYX020000005.1"/>
</dbReference>
<evidence type="ECO:0000259" key="4">
    <source>
        <dbReference type="Pfam" id="PF00497"/>
    </source>
</evidence>
<sequence length="251" mass="28678">MRYAFVLLVLLLGCAQAAEQVRLTNGEWPPYLGETLPYHGVASRIVAEAFALQGVEVQWEFHPWARSLKMAEQGRRDGSAVWLANPEREQRFHISEPVVESGYYLFHRKNHAFDWNDVEDLRGLRIAGTRGYDYGEAFERAEAAGELEVARLTGDEQGLRQLLAGKVDLFPVDKVVGFDLLYQKFSAVERQRLSFHRKPLRSDSLHLLLSREVPGNADLMQRFNRGLNQLRDSGKVSQYLLEIEQPLSLSH</sequence>
<feature type="chain" id="PRO_5036980246" evidence="3">
    <location>
        <begin position="18"/>
        <end position="251"/>
    </location>
</feature>
<evidence type="ECO:0000256" key="2">
    <source>
        <dbReference type="ARBA" id="ARBA00022729"/>
    </source>
</evidence>
<dbReference type="Pfam" id="PF00497">
    <property type="entry name" value="SBP_bac_3"/>
    <property type="match status" value="1"/>
</dbReference>
<reference evidence="5" key="1">
    <citation type="submission" date="2020-07" db="EMBL/GenBank/DDBJ databases">
        <title>Pseudomonas chaetoceroseae sp. nov., a new member of the Pseudomonas oleovorans group isolated from a culture of Chaetoceros calcitrans.</title>
        <authorList>
            <person name="Girard L."/>
            <person name="Lood C."/>
            <person name="De Mot R."/>
            <person name="Baudart J."/>
        </authorList>
    </citation>
    <scope>NUCLEOTIDE SEQUENCE</scope>
    <source>
        <strain evidence="5">536</strain>
    </source>
</reference>
<keyword evidence="6" id="KW-1185">Reference proteome</keyword>
<comment type="caution">
    <text evidence="5">The sequence shown here is derived from an EMBL/GenBank/DDBJ whole genome shotgun (WGS) entry which is preliminary data.</text>
</comment>
<dbReference type="Gene3D" id="3.40.190.10">
    <property type="entry name" value="Periplasmic binding protein-like II"/>
    <property type="match status" value="2"/>
</dbReference>
<evidence type="ECO:0000256" key="1">
    <source>
        <dbReference type="ARBA" id="ARBA00010333"/>
    </source>
</evidence>